<protein>
    <submittedName>
        <fullName evidence="2">Uncharacterized protein</fullName>
    </submittedName>
</protein>
<keyword evidence="1" id="KW-1133">Transmembrane helix</keyword>
<proteinExistence type="predicted"/>
<evidence type="ECO:0000256" key="1">
    <source>
        <dbReference type="SAM" id="Phobius"/>
    </source>
</evidence>
<keyword evidence="1" id="KW-0472">Membrane</keyword>
<dbReference type="KEGG" id="pmf:P9303_17711"/>
<sequence length="56" mass="6159">MYTAPFAAAVELTPITIGGIVLLGVLVLAADIHLLIRQQQQSRMRKMAPNQEARDQ</sequence>
<dbReference type="RefSeq" id="WP_011826400.1">
    <property type="nucleotide sequence ID" value="NC_008820.1"/>
</dbReference>
<reference evidence="2 3" key="1">
    <citation type="journal article" date="2007" name="PLoS Genet.">
        <title>Patterns and implications of gene gain and loss in the evolution of Prochlorococcus.</title>
        <authorList>
            <person name="Kettler G.C."/>
            <person name="Martiny A.C."/>
            <person name="Huang K."/>
            <person name="Zucker J."/>
            <person name="Coleman M.L."/>
            <person name="Rodrigue S."/>
            <person name="Chen F."/>
            <person name="Lapidus A."/>
            <person name="Ferriera S."/>
            <person name="Johnson J."/>
            <person name="Steglich C."/>
            <person name="Church G.M."/>
            <person name="Richardson P."/>
            <person name="Chisholm S.W."/>
        </authorList>
    </citation>
    <scope>NUCLEOTIDE SEQUENCE [LARGE SCALE GENOMIC DNA]</scope>
    <source>
        <strain evidence="2 3">MIT 9303</strain>
    </source>
</reference>
<dbReference type="EMBL" id="CP000554">
    <property type="protein sequence ID" value="ABM78513.1"/>
    <property type="molecule type" value="Genomic_DNA"/>
</dbReference>
<organism evidence="2 3">
    <name type="scientific">Prochlorococcus marinus (strain MIT 9303)</name>
    <dbReference type="NCBI Taxonomy" id="59922"/>
    <lineage>
        <taxon>Bacteria</taxon>
        <taxon>Bacillati</taxon>
        <taxon>Cyanobacteriota</taxon>
        <taxon>Cyanophyceae</taxon>
        <taxon>Synechococcales</taxon>
        <taxon>Prochlorococcaceae</taxon>
        <taxon>Prochlorococcus</taxon>
    </lineage>
</organism>
<name>A2CAK3_PROM3</name>
<dbReference type="AlphaFoldDB" id="A2CAK3"/>
<gene>
    <name evidence="2" type="ordered locus">P9303_17711</name>
</gene>
<dbReference type="Proteomes" id="UP000002274">
    <property type="component" value="Chromosome"/>
</dbReference>
<evidence type="ECO:0000313" key="2">
    <source>
        <dbReference type="EMBL" id="ABM78513.1"/>
    </source>
</evidence>
<accession>A2CAK3</accession>
<dbReference type="HOGENOM" id="CLU_3010687_0_0_3"/>
<feature type="transmembrane region" description="Helical" evidence="1">
    <location>
        <begin position="12"/>
        <end position="36"/>
    </location>
</feature>
<evidence type="ECO:0000313" key="3">
    <source>
        <dbReference type="Proteomes" id="UP000002274"/>
    </source>
</evidence>
<keyword evidence="1" id="KW-0812">Transmembrane</keyword>